<organism evidence="1 2">
    <name type="scientific">Lyngbya aestuarii BL J</name>
    <dbReference type="NCBI Taxonomy" id="1348334"/>
    <lineage>
        <taxon>Bacteria</taxon>
        <taxon>Bacillati</taxon>
        <taxon>Cyanobacteriota</taxon>
        <taxon>Cyanophyceae</taxon>
        <taxon>Oscillatoriophycideae</taxon>
        <taxon>Oscillatoriales</taxon>
        <taxon>Microcoleaceae</taxon>
        <taxon>Lyngbya</taxon>
    </lineage>
</organism>
<dbReference type="Proteomes" id="UP000017127">
    <property type="component" value="Unassembled WGS sequence"/>
</dbReference>
<protein>
    <recommendedName>
        <fullName evidence="3">CYTH domain protein</fullName>
    </recommendedName>
</protein>
<sequence length="207" mass="24985">MQTLLTLEVRWFELGKIPEVIEHWFQTSCPGELSSTVEEREDQYFYTPGCEDLNLKLRQGKLELKWRQTQLEINSFQESYWQGRVERWLKWSYQDSIPENLIQMLGTGDQPIVKIGKKRRQRYYQNVEYELTQLKFDECKFWWSLGFEMEETETHQKTHFENIVSQIIKTYPQTAFNLDHSHAYPSWLLEQVFASHLQDENNFSSLK</sequence>
<proteinExistence type="predicted"/>
<dbReference type="AlphaFoldDB" id="U7QI13"/>
<evidence type="ECO:0000313" key="2">
    <source>
        <dbReference type="Proteomes" id="UP000017127"/>
    </source>
</evidence>
<evidence type="ECO:0000313" key="1">
    <source>
        <dbReference type="EMBL" id="ERT06066.1"/>
    </source>
</evidence>
<comment type="caution">
    <text evidence="1">The sequence shown here is derived from an EMBL/GenBank/DDBJ whole genome shotgun (WGS) entry which is preliminary data.</text>
</comment>
<dbReference type="EMBL" id="AUZM01000043">
    <property type="protein sequence ID" value="ERT06066.1"/>
    <property type="molecule type" value="Genomic_DNA"/>
</dbReference>
<keyword evidence="2" id="KW-1185">Reference proteome</keyword>
<dbReference type="OrthoDB" id="484666at2"/>
<reference evidence="1 2" key="1">
    <citation type="journal article" date="2013" name="Front. Microbiol.">
        <title>Comparative genomic analyses of the cyanobacterium, Lyngbya aestuarii BL J, a powerful hydrogen producer.</title>
        <authorList>
            <person name="Kothari A."/>
            <person name="Vaughn M."/>
            <person name="Garcia-Pichel F."/>
        </authorList>
    </citation>
    <scope>NUCLEOTIDE SEQUENCE [LARGE SCALE GENOMIC DNA]</scope>
    <source>
        <strain evidence="1 2">BL J</strain>
    </source>
</reference>
<accession>U7QI13</accession>
<gene>
    <name evidence="1" type="ORF">M595_3978</name>
</gene>
<name>U7QI13_9CYAN</name>
<dbReference type="RefSeq" id="WP_023067703.1">
    <property type="nucleotide sequence ID" value="NZ_AUZM01000043.1"/>
</dbReference>
<evidence type="ECO:0008006" key="3">
    <source>
        <dbReference type="Google" id="ProtNLM"/>
    </source>
</evidence>